<sequence length="806" mass="90765">MMTLRSRCIRDISKGLLHICSGHCSRSSRRSVYTLCSHLNDLPRESLNDGKVDLRDCNYQRYSTSAKKGNKLRRDLNMLTYIGAVIDELEGPSHCWLNRAEDLKNKNIRKSRGFLVLSGDFMGISSQSSSGLVLMIERAKLLLQRHPWLQVVGFQYSESISSRSTRAHLFQSIMSEYITFPVILSNKTFTEMKSGSYTLFKDFGGPLIYHKKDVNFSVLDKAVRDLDLQHGEEPSLADKLKGSWVTPVDIAKEPHLLLQNLLFCFPGCISVDSGGNRLFLSDSNHHRIIVTDINGQILDSIGSCPGFDDGDFECAKLLRPASSFYHDAERCLYFVDSENDSSFTLSTIKHSMSNHLAGMHILTLLSLFSFYLTNFLCLQSLKNHAIRKADMEKRVVQTIYPTTVLPDVENEKDSSLWAWVLDKLGVKREVPPQSKENTSESFLFPWHLIKSSQNHLCVLNRSFQTLWIVDLDSGSIREIVKGAEKILENCGPMLLEKSRLLGQFPRDWLERQEYDDFSLEGVPHAGLLSSFAALGDHLFVCDTVAQMVLKLDSKSKMISRLPLSNFGNLGLPYWFTSSLEKVYSLGALSRRHIDHTQCFHLLPGRVDIKLNIDIPQDTDLVEPLQECSVWRQARGAAIEVSGAKNKAESTEKTGVAQQWYDELDNLAYLVEPETDLSTVEESSAPKAEVPETKICIDCSICTSPGESEVVINAVLYLKLKIDPSSVADDQEKKLARLAELLNPIQSVSRDSLVHLLSKSNKSAEEFIFMRPLHVRLKFKCDLHPKGESTKNVLLTTSSVGVDVFLR</sequence>
<dbReference type="InterPro" id="IPR011042">
    <property type="entry name" value="6-blade_b-propeller_TolB-like"/>
</dbReference>
<evidence type="ECO:0000313" key="2">
    <source>
        <dbReference type="Proteomes" id="UP001454036"/>
    </source>
</evidence>
<keyword evidence="1" id="KW-0436">Ligase</keyword>
<reference evidence="1 2" key="1">
    <citation type="submission" date="2024-01" db="EMBL/GenBank/DDBJ databases">
        <title>The complete chloroplast genome sequence of Lithospermum erythrorhizon: insights into the phylogenetic relationship among Boraginaceae species and the maternal lineages of purple gromwells.</title>
        <authorList>
            <person name="Okada T."/>
            <person name="Watanabe K."/>
        </authorList>
    </citation>
    <scope>NUCLEOTIDE SEQUENCE [LARGE SCALE GENOMIC DNA]</scope>
</reference>
<dbReference type="AlphaFoldDB" id="A0AAV3NWK1"/>
<gene>
    <name evidence="1" type="ORF">LIER_04386</name>
</gene>
<proteinExistence type="predicted"/>
<evidence type="ECO:0000313" key="1">
    <source>
        <dbReference type="EMBL" id="GAA0143782.1"/>
    </source>
</evidence>
<dbReference type="PANTHER" id="PTHR46388:SF3">
    <property type="entry name" value="DUF1618 DOMAIN-CONTAINING PROTEIN"/>
    <property type="match status" value="1"/>
</dbReference>
<keyword evidence="2" id="KW-1185">Reference proteome</keyword>
<dbReference type="PANTHER" id="PTHR46388">
    <property type="entry name" value="NHL REPEAT-CONTAINING PROTEIN 2"/>
    <property type="match status" value="1"/>
</dbReference>
<organism evidence="1 2">
    <name type="scientific">Lithospermum erythrorhizon</name>
    <name type="common">Purple gromwell</name>
    <name type="synonym">Lithospermum officinale var. erythrorhizon</name>
    <dbReference type="NCBI Taxonomy" id="34254"/>
    <lineage>
        <taxon>Eukaryota</taxon>
        <taxon>Viridiplantae</taxon>
        <taxon>Streptophyta</taxon>
        <taxon>Embryophyta</taxon>
        <taxon>Tracheophyta</taxon>
        <taxon>Spermatophyta</taxon>
        <taxon>Magnoliopsida</taxon>
        <taxon>eudicotyledons</taxon>
        <taxon>Gunneridae</taxon>
        <taxon>Pentapetalae</taxon>
        <taxon>asterids</taxon>
        <taxon>lamiids</taxon>
        <taxon>Boraginales</taxon>
        <taxon>Boraginaceae</taxon>
        <taxon>Boraginoideae</taxon>
        <taxon>Lithospermeae</taxon>
        <taxon>Lithospermum</taxon>
    </lineage>
</organism>
<dbReference type="GO" id="GO:0016874">
    <property type="term" value="F:ligase activity"/>
    <property type="evidence" value="ECO:0007669"/>
    <property type="project" value="UniProtKB-KW"/>
</dbReference>
<name>A0AAV3NWK1_LITER</name>
<dbReference type="EMBL" id="BAABME010000560">
    <property type="protein sequence ID" value="GAA0143782.1"/>
    <property type="molecule type" value="Genomic_DNA"/>
</dbReference>
<dbReference type="Proteomes" id="UP001454036">
    <property type="component" value="Unassembled WGS sequence"/>
</dbReference>
<accession>A0AAV3NWK1</accession>
<protein>
    <submittedName>
        <fullName evidence="1">Ubiquitin-protein ligase</fullName>
    </submittedName>
</protein>
<dbReference type="SUPFAM" id="SSF63825">
    <property type="entry name" value="YWTD domain"/>
    <property type="match status" value="1"/>
</dbReference>
<dbReference type="Gene3D" id="2.120.10.30">
    <property type="entry name" value="TolB, C-terminal domain"/>
    <property type="match status" value="1"/>
</dbReference>
<comment type="caution">
    <text evidence="1">The sequence shown here is derived from an EMBL/GenBank/DDBJ whole genome shotgun (WGS) entry which is preliminary data.</text>
</comment>